<dbReference type="GO" id="GO:0004623">
    <property type="term" value="F:phospholipase A2 activity"/>
    <property type="evidence" value="ECO:0007669"/>
    <property type="project" value="InterPro"/>
</dbReference>
<dbReference type="InterPro" id="IPR016186">
    <property type="entry name" value="C-type_lectin-like/link_sf"/>
</dbReference>
<dbReference type="Pfam" id="PF05826">
    <property type="entry name" value="Phospholip_A2_2"/>
    <property type="match status" value="1"/>
</dbReference>
<protein>
    <submittedName>
        <fullName evidence="4">Uncharacterized protein</fullName>
    </submittedName>
</protein>
<dbReference type="InterPro" id="IPR036444">
    <property type="entry name" value="PLipase_A2_dom_sf"/>
</dbReference>
<dbReference type="GO" id="GO:0050482">
    <property type="term" value="P:arachidonate secretion"/>
    <property type="evidence" value="ECO:0007669"/>
    <property type="project" value="InterPro"/>
</dbReference>
<dbReference type="Gene3D" id="1.20.90.10">
    <property type="entry name" value="Phospholipase A2 domain"/>
    <property type="match status" value="1"/>
</dbReference>
<name>A0A7R8WH23_9CRUS</name>
<dbReference type="InterPro" id="IPR016090">
    <property type="entry name" value="PLA2-like_dom"/>
</dbReference>
<dbReference type="PROSITE" id="PS50041">
    <property type="entry name" value="C_TYPE_LECTIN_2"/>
    <property type="match status" value="1"/>
</dbReference>
<dbReference type="GO" id="GO:0006644">
    <property type="term" value="P:phospholipid metabolic process"/>
    <property type="evidence" value="ECO:0007669"/>
    <property type="project" value="InterPro"/>
</dbReference>
<dbReference type="InterPro" id="IPR001304">
    <property type="entry name" value="C-type_lectin-like"/>
</dbReference>
<keyword evidence="2" id="KW-0442">Lipid degradation</keyword>
<gene>
    <name evidence="4" type="ORF">CTOB1V02_LOCUS8703</name>
</gene>
<comment type="cofactor">
    <cofactor evidence="1">
        <name>Ca(2+)</name>
        <dbReference type="ChEBI" id="CHEBI:29108"/>
    </cofactor>
</comment>
<dbReference type="AlphaFoldDB" id="A0A7R8WH23"/>
<dbReference type="OrthoDB" id="6075074at2759"/>
<organism evidence="4">
    <name type="scientific">Cyprideis torosa</name>
    <dbReference type="NCBI Taxonomy" id="163714"/>
    <lineage>
        <taxon>Eukaryota</taxon>
        <taxon>Metazoa</taxon>
        <taxon>Ecdysozoa</taxon>
        <taxon>Arthropoda</taxon>
        <taxon>Crustacea</taxon>
        <taxon>Oligostraca</taxon>
        <taxon>Ostracoda</taxon>
        <taxon>Podocopa</taxon>
        <taxon>Podocopida</taxon>
        <taxon>Cytherocopina</taxon>
        <taxon>Cytheroidea</taxon>
        <taxon>Cytherideidae</taxon>
        <taxon>Cyprideis</taxon>
    </lineage>
</organism>
<dbReference type="InterPro" id="IPR016187">
    <property type="entry name" value="CTDL_fold"/>
</dbReference>
<dbReference type="SUPFAM" id="SSF56436">
    <property type="entry name" value="C-type lectin-like"/>
    <property type="match status" value="1"/>
</dbReference>
<evidence type="ECO:0000256" key="2">
    <source>
        <dbReference type="ARBA" id="ARBA00022963"/>
    </source>
</evidence>
<dbReference type="CDD" id="cd00037">
    <property type="entry name" value="CLECT"/>
    <property type="match status" value="1"/>
</dbReference>
<dbReference type="Gene3D" id="3.10.100.10">
    <property type="entry name" value="Mannose-Binding Protein A, subunit A"/>
    <property type="match status" value="1"/>
</dbReference>
<evidence type="ECO:0000256" key="3">
    <source>
        <dbReference type="ARBA" id="ARBA00023098"/>
    </source>
</evidence>
<reference evidence="4" key="1">
    <citation type="submission" date="2020-11" db="EMBL/GenBank/DDBJ databases">
        <authorList>
            <person name="Tran Van P."/>
        </authorList>
    </citation>
    <scope>NUCLEOTIDE SEQUENCE</scope>
</reference>
<keyword evidence="3" id="KW-0443">Lipid metabolism</keyword>
<evidence type="ECO:0000256" key="1">
    <source>
        <dbReference type="ARBA" id="ARBA00001913"/>
    </source>
</evidence>
<accession>A0A7R8WH23</accession>
<dbReference type="SUPFAM" id="SSF48619">
    <property type="entry name" value="Phospholipase A2, PLA2"/>
    <property type="match status" value="1"/>
</dbReference>
<evidence type="ECO:0000313" key="4">
    <source>
        <dbReference type="EMBL" id="CAD7230847.1"/>
    </source>
</evidence>
<dbReference type="GO" id="GO:0016042">
    <property type="term" value="P:lipid catabolic process"/>
    <property type="evidence" value="ECO:0007669"/>
    <property type="project" value="UniProtKB-KW"/>
</dbReference>
<dbReference type="EMBL" id="OB663007">
    <property type="protein sequence ID" value="CAD7230847.1"/>
    <property type="molecule type" value="Genomic_DNA"/>
</dbReference>
<sequence length="487" mass="55419">MVTFVKGGGPVHSHGKDLLTKPFGFIIRVIKRTKTASATHLQQSVSDIAFADESSKCRFPFLDVGLENCYLFLKYPWKSWNGARDFCDKLSPGAYLVEFDSELEHYIVLRIAAEMYRAENPWIGAFFQCSGYTIDAVKWLRSKNDLHLSDVDRRNIKNKWRKSDFCYGFAVALDPQLGWGTEEGPIDFEATTFFGNGERQLREVKFRGIYSRDHIFDGLDQGKRFKVRIVEVSDGISVTRMIFDSADELAQCLIEHDVLKVSDFLKSFHGNSTSSLKADAKAEVKTLTSVDGDRSLLSEAAKEIIDFQGLTHACEQLLMTNEKILLPTRNPPSAADSSDLQRPLAQRFKRELELADFARIPHTKWCGKGNVAEKFQELGGFTGADKCCRVHDLNCPIFINSLDTKYGFYNRELYTMNHCACDERFRTCLQQTGSGASELVGEIFFNILKSKCIVLKKEKVCAQRSWWGTCQRYRIRKIAVSREPLPY</sequence>
<proteinExistence type="predicted"/>
<dbReference type="PANTHER" id="PTHR12253">
    <property type="entry name" value="RH14732P"/>
    <property type="match status" value="1"/>
</dbReference>